<proteinExistence type="predicted"/>
<feature type="compositionally biased region" description="Basic residues" evidence="1">
    <location>
        <begin position="72"/>
        <end position="85"/>
    </location>
</feature>
<feature type="compositionally biased region" description="Polar residues" evidence="1">
    <location>
        <begin position="169"/>
        <end position="185"/>
    </location>
</feature>
<dbReference type="EMBL" id="AP028911">
    <property type="protein sequence ID" value="BES92659.1"/>
    <property type="molecule type" value="Genomic_DNA"/>
</dbReference>
<evidence type="ECO:0000256" key="1">
    <source>
        <dbReference type="SAM" id="MobiDB-lite"/>
    </source>
</evidence>
<evidence type="ECO:0000313" key="3">
    <source>
        <dbReference type="Proteomes" id="UP001307889"/>
    </source>
</evidence>
<protein>
    <submittedName>
        <fullName evidence="2">Uncharacterized protein</fullName>
    </submittedName>
</protein>
<sequence>MQMAGKEPLKVWKPHGRAKWPNKPTEGHRFRNDIGNVQESDVVQPGSSKMLSGVDGSRMKKNLLNNPDRGTGKKSKVSLLVKKRSSTLLQQSAKTESNQHRKKNPSPNKSNLAWRHLPRNSSKPTLITYQPALKREPQPTHYSSKGTVNKVKFHTVTSDGVSKIEATKGKSSNTTTNPGVSGSSAKHLSFKLDDAGHPFPAENDYASIRESLTIASPDGQESLRIVWK</sequence>
<gene>
    <name evidence="2" type="ORF">NTJ_05469</name>
</gene>
<feature type="compositionally biased region" description="Polar residues" evidence="1">
    <location>
        <begin position="35"/>
        <end position="50"/>
    </location>
</feature>
<organism evidence="2 3">
    <name type="scientific">Nesidiocoris tenuis</name>
    <dbReference type="NCBI Taxonomy" id="355587"/>
    <lineage>
        <taxon>Eukaryota</taxon>
        <taxon>Metazoa</taxon>
        <taxon>Ecdysozoa</taxon>
        <taxon>Arthropoda</taxon>
        <taxon>Hexapoda</taxon>
        <taxon>Insecta</taxon>
        <taxon>Pterygota</taxon>
        <taxon>Neoptera</taxon>
        <taxon>Paraneoptera</taxon>
        <taxon>Hemiptera</taxon>
        <taxon>Heteroptera</taxon>
        <taxon>Panheteroptera</taxon>
        <taxon>Cimicomorpha</taxon>
        <taxon>Miridae</taxon>
        <taxon>Dicyphina</taxon>
        <taxon>Nesidiocoris</taxon>
    </lineage>
</organism>
<evidence type="ECO:0000313" key="2">
    <source>
        <dbReference type="EMBL" id="BES92659.1"/>
    </source>
</evidence>
<feature type="region of interest" description="Disordered" evidence="1">
    <location>
        <begin position="164"/>
        <end position="185"/>
    </location>
</feature>
<dbReference type="Proteomes" id="UP001307889">
    <property type="component" value="Chromosome 3"/>
</dbReference>
<feature type="compositionally biased region" description="Polar residues" evidence="1">
    <location>
        <begin position="119"/>
        <end position="128"/>
    </location>
</feature>
<accession>A0ABN7AMK1</accession>
<reference evidence="2 3" key="1">
    <citation type="submission" date="2023-09" db="EMBL/GenBank/DDBJ databases">
        <title>Nesidiocoris tenuis whole genome shotgun sequence.</title>
        <authorList>
            <person name="Shibata T."/>
            <person name="Shimoda M."/>
            <person name="Kobayashi T."/>
            <person name="Uehara T."/>
        </authorList>
    </citation>
    <scope>NUCLEOTIDE SEQUENCE [LARGE SCALE GENOMIC DNA]</scope>
    <source>
        <strain evidence="2 3">Japan</strain>
    </source>
</reference>
<name>A0ABN7AMK1_9HEMI</name>
<keyword evidence="3" id="KW-1185">Reference proteome</keyword>
<feature type="region of interest" description="Disordered" evidence="1">
    <location>
        <begin position="1"/>
        <end position="148"/>
    </location>
</feature>